<evidence type="ECO:0000256" key="4">
    <source>
        <dbReference type="ARBA" id="ARBA00004669"/>
    </source>
</evidence>
<comment type="cofactor">
    <cofactor evidence="1 16">
        <name>Mg(2+)</name>
        <dbReference type="ChEBI" id="CHEBI:18420"/>
    </cofactor>
</comment>
<evidence type="ECO:0000256" key="15">
    <source>
        <dbReference type="ARBA" id="ARBA00049402"/>
    </source>
</evidence>
<dbReference type="InterPro" id="IPR029057">
    <property type="entry name" value="PRTase-like"/>
</dbReference>
<dbReference type="EMBL" id="JAPQER010000009">
    <property type="protein sequence ID" value="MCY6485720.1"/>
    <property type="molecule type" value="Genomic_DNA"/>
</dbReference>
<comment type="similarity">
    <text evidence="6 16">Belongs to the purine/pyrimidine phosphoribosyltransferase family.</text>
</comment>
<comment type="caution">
    <text evidence="18">The sequence shown here is derived from an EMBL/GenBank/DDBJ whole genome shotgun (WGS) entry which is preliminary data.</text>
</comment>
<evidence type="ECO:0000256" key="6">
    <source>
        <dbReference type="ARBA" id="ARBA00008391"/>
    </source>
</evidence>
<evidence type="ECO:0000256" key="7">
    <source>
        <dbReference type="ARBA" id="ARBA00022490"/>
    </source>
</evidence>
<evidence type="ECO:0000256" key="1">
    <source>
        <dbReference type="ARBA" id="ARBA00001946"/>
    </source>
</evidence>
<comment type="subcellular location">
    <subcellularLocation>
        <location evidence="3 16">Cytoplasm</location>
    </subcellularLocation>
</comment>
<dbReference type="Gene3D" id="3.40.50.2020">
    <property type="match status" value="1"/>
</dbReference>
<evidence type="ECO:0000256" key="11">
    <source>
        <dbReference type="ARBA" id="ARBA00022726"/>
    </source>
</evidence>
<evidence type="ECO:0000256" key="10">
    <source>
        <dbReference type="ARBA" id="ARBA00022723"/>
    </source>
</evidence>
<keyword evidence="12 16" id="KW-0547">Nucleotide-binding</keyword>
<organism evidence="18 19">
    <name type="scientific">Clostridium aestuarii</name>
    <dbReference type="NCBI Taxonomy" id="338193"/>
    <lineage>
        <taxon>Bacteria</taxon>
        <taxon>Bacillati</taxon>
        <taxon>Bacillota</taxon>
        <taxon>Clostridia</taxon>
        <taxon>Eubacteriales</taxon>
        <taxon>Clostridiaceae</taxon>
        <taxon>Clostridium</taxon>
    </lineage>
</organism>
<comment type="pathway">
    <text evidence="4 16">Purine metabolism; IMP biosynthesis via salvage pathway; IMP from hypoxanthine: step 1/1.</text>
</comment>
<dbReference type="PANTHER" id="PTHR43340:SF1">
    <property type="entry name" value="HYPOXANTHINE PHOSPHORIBOSYLTRANSFERASE"/>
    <property type="match status" value="1"/>
</dbReference>
<dbReference type="EC" id="2.4.2.8" evidence="16"/>
<dbReference type="InterPro" id="IPR050408">
    <property type="entry name" value="HGPRT"/>
</dbReference>
<proteinExistence type="inferred from homology"/>
<dbReference type="InterPro" id="IPR005904">
    <property type="entry name" value="Hxn_phspho_trans"/>
</dbReference>
<dbReference type="PANTHER" id="PTHR43340">
    <property type="entry name" value="HYPOXANTHINE-GUANINE PHOSPHORIBOSYLTRANSFERASE"/>
    <property type="match status" value="1"/>
</dbReference>
<evidence type="ECO:0000256" key="12">
    <source>
        <dbReference type="ARBA" id="ARBA00022741"/>
    </source>
</evidence>
<comment type="function">
    <text evidence="2">Purine salvage pathway enzyme that catalyzes the transfer of the ribosyl-5-phosphate group from 5-phospho-alpha-D-ribose 1-diphosphate (PRPP) to the N9 position of the 6-oxopurines hypoxanthine and guanine to form the corresponding ribonucleotides IMP (inosine 5'-monophosphate) and GMP (guanosine 5'-monophosphate), with the release of PPi.</text>
</comment>
<reference evidence="18" key="1">
    <citation type="submission" date="2022-12" db="EMBL/GenBank/DDBJ databases">
        <authorList>
            <person name="Wang J."/>
        </authorList>
    </citation>
    <scope>NUCLEOTIDE SEQUENCE</scope>
    <source>
        <strain evidence="18">HY-45-18</strain>
    </source>
</reference>
<feature type="domain" description="Phosphoribosyltransferase" evidence="17">
    <location>
        <begin position="13"/>
        <end position="159"/>
    </location>
</feature>
<dbReference type="Pfam" id="PF00156">
    <property type="entry name" value="Pribosyltran"/>
    <property type="match status" value="1"/>
</dbReference>
<dbReference type="RefSeq" id="WP_268042299.1">
    <property type="nucleotide sequence ID" value="NZ_JAPQER010000009.1"/>
</dbReference>
<evidence type="ECO:0000256" key="5">
    <source>
        <dbReference type="ARBA" id="ARBA00004676"/>
    </source>
</evidence>
<evidence type="ECO:0000313" key="18">
    <source>
        <dbReference type="EMBL" id="MCY6485720.1"/>
    </source>
</evidence>
<evidence type="ECO:0000256" key="14">
    <source>
        <dbReference type="ARBA" id="ARBA00048811"/>
    </source>
</evidence>
<keyword evidence="11 16" id="KW-0660">Purine salvage</keyword>
<dbReference type="SUPFAM" id="SSF53271">
    <property type="entry name" value="PRTase-like"/>
    <property type="match status" value="1"/>
</dbReference>
<sequence length="180" mass="20743">MKNDIEKILLSEEELQEKIKKIGKKISDDYRNKELILIGVLKGSVPFMADLMKRIEIPCNMDFMAVSSYGSSTESSGVVRILKDLDFEIEGKDVLIIEDIIDSGITLSYLKKYLHAKNPNSVEIACLLNKPERREIEMDVKYLGYDVPNYFLVGYGLDYAEKYRNLPYIGILKEEIYKNK</sequence>
<name>A0ABT4D6B4_9CLOT</name>
<keyword evidence="7 16" id="KW-0963">Cytoplasm</keyword>
<keyword evidence="10 16" id="KW-0479">Metal-binding</keyword>
<evidence type="ECO:0000256" key="13">
    <source>
        <dbReference type="ARBA" id="ARBA00022842"/>
    </source>
</evidence>
<comment type="catalytic activity">
    <reaction evidence="14">
        <text>GMP + diphosphate = guanine + 5-phospho-alpha-D-ribose 1-diphosphate</text>
        <dbReference type="Rhea" id="RHEA:25424"/>
        <dbReference type="ChEBI" id="CHEBI:16235"/>
        <dbReference type="ChEBI" id="CHEBI:33019"/>
        <dbReference type="ChEBI" id="CHEBI:58017"/>
        <dbReference type="ChEBI" id="CHEBI:58115"/>
        <dbReference type="EC" id="2.4.2.8"/>
    </reaction>
    <physiologicalReaction direction="right-to-left" evidence="14">
        <dbReference type="Rhea" id="RHEA:25426"/>
    </physiologicalReaction>
</comment>
<keyword evidence="8 16" id="KW-0328">Glycosyltransferase</keyword>
<evidence type="ECO:0000313" key="19">
    <source>
        <dbReference type="Proteomes" id="UP001078443"/>
    </source>
</evidence>
<comment type="catalytic activity">
    <reaction evidence="15">
        <text>IMP + diphosphate = hypoxanthine + 5-phospho-alpha-D-ribose 1-diphosphate</text>
        <dbReference type="Rhea" id="RHEA:17973"/>
        <dbReference type="ChEBI" id="CHEBI:17368"/>
        <dbReference type="ChEBI" id="CHEBI:33019"/>
        <dbReference type="ChEBI" id="CHEBI:58017"/>
        <dbReference type="ChEBI" id="CHEBI:58053"/>
        <dbReference type="EC" id="2.4.2.8"/>
    </reaction>
    <physiologicalReaction direction="right-to-left" evidence="15">
        <dbReference type="Rhea" id="RHEA:17975"/>
    </physiologicalReaction>
</comment>
<evidence type="ECO:0000256" key="2">
    <source>
        <dbReference type="ARBA" id="ARBA00002049"/>
    </source>
</evidence>
<dbReference type="CDD" id="cd06223">
    <property type="entry name" value="PRTases_typeI"/>
    <property type="match status" value="1"/>
</dbReference>
<evidence type="ECO:0000256" key="3">
    <source>
        <dbReference type="ARBA" id="ARBA00004496"/>
    </source>
</evidence>
<evidence type="ECO:0000259" key="17">
    <source>
        <dbReference type="Pfam" id="PF00156"/>
    </source>
</evidence>
<accession>A0ABT4D6B4</accession>
<evidence type="ECO:0000256" key="9">
    <source>
        <dbReference type="ARBA" id="ARBA00022679"/>
    </source>
</evidence>
<evidence type="ECO:0000256" key="16">
    <source>
        <dbReference type="RuleBase" id="RU364099"/>
    </source>
</evidence>
<keyword evidence="19" id="KW-1185">Reference proteome</keyword>
<protein>
    <recommendedName>
        <fullName evidence="16">Hypoxanthine phosphoribosyltransferase</fullName>
        <ecNumber evidence="16">2.4.2.8</ecNumber>
    </recommendedName>
</protein>
<evidence type="ECO:0000256" key="8">
    <source>
        <dbReference type="ARBA" id="ARBA00022676"/>
    </source>
</evidence>
<keyword evidence="13 16" id="KW-0460">Magnesium</keyword>
<dbReference type="GO" id="GO:0016757">
    <property type="term" value="F:glycosyltransferase activity"/>
    <property type="evidence" value="ECO:0007669"/>
    <property type="project" value="UniProtKB-KW"/>
</dbReference>
<dbReference type="NCBIfam" id="TIGR01203">
    <property type="entry name" value="HGPRTase"/>
    <property type="match status" value="1"/>
</dbReference>
<keyword evidence="9 16" id="KW-0808">Transferase</keyword>
<dbReference type="InterPro" id="IPR000836">
    <property type="entry name" value="PRTase_dom"/>
</dbReference>
<dbReference type="Proteomes" id="UP001078443">
    <property type="component" value="Unassembled WGS sequence"/>
</dbReference>
<comment type="pathway">
    <text evidence="5">Purine metabolism; GMP biosynthesis via salvage pathway; GMP from guanine: step 1/1.</text>
</comment>
<gene>
    <name evidence="18" type="primary">hpt</name>
    <name evidence="18" type="ORF">OW763_15450</name>
</gene>